<protein>
    <recommendedName>
        <fullName evidence="3">PRTRC system protein C</fullName>
    </recommendedName>
</protein>
<dbReference type="OrthoDB" id="6912309at2"/>
<proteinExistence type="predicted"/>
<comment type="caution">
    <text evidence="1">The sequence shown here is derived from an EMBL/GenBank/DDBJ whole genome shotgun (WGS) entry which is preliminary data.</text>
</comment>
<dbReference type="HOGENOM" id="CLU_199579_0_0_10"/>
<organism evidence="1 2">
    <name type="scientific">Alistipes indistinctus YIT 12060</name>
    <dbReference type="NCBI Taxonomy" id="742725"/>
    <lineage>
        <taxon>Bacteria</taxon>
        <taxon>Pseudomonadati</taxon>
        <taxon>Bacteroidota</taxon>
        <taxon>Bacteroidia</taxon>
        <taxon>Bacteroidales</taxon>
        <taxon>Rikenellaceae</taxon>
        <taxon>Alistipes</taxon>
    </lineage>
</organism>
<dbReference type="EMBL" id="ADLD01000013">
    <property type="protein sequence ID" value="EHB91918.1"/>
    <property type="molecule type" value="Genomic_DNA"/>
</dbReference>
<name>G5HBF2_9BACT</name>
<accession>G5HBF2</accession>
<dbReference type="InterPro" id="IPR022289">
    <property type="entry name" value="PRTRC_protein-C"/>
</dbReference>
<dbReference type="Pfam" id="PF14454">
    <property type="entry name" value="Prok_Ub"/>
    <property type="match status" value="1"/>
</dbReference>
<dbReference type="Proteomes" id="UP000006008">
    <property type="component" value="Unassembled WGS sequence"/>
</dbReference>
<gene>
    <name evidence="1" type="ORF">HMPREF9450_01967</name>
</gene>
<dbReference type="InterPro" id="IPR032866">
    <property type="entry name" value="Prok_Ub"/>
</dbReference>
<evidence type="ECO:0000313" key="1">
    <source>
        <dbReference type="EMBL" id="EHB91918.1"/>
    </source>
</evidence>
<dbReference type="STRING" id="742725.HMPREF9450_01967"/>
<sequence>MALAINGLDRAFTFQKGNELIALSDPNPSMTVDQVMNFYSNTYPELTTATAQGPEIKNDQSIYTFKTTLGTKG</sequence>
<dbReference type="AlphaFoldDB" id="G5HBF2"/>
<dbReference type="NCBIfam" id="TIGR03738">
    <property type="entry name" value="PRTRC_C"/>
    <property type="match status" value="1"/>
</dbReference>
<dbReference type="RefSeq" id="WP_009134773.1">
    <property type="nucleotide sequence ID" value="NZ_CP102250.1"/>
</dbReference>
<evidence type="ECO:0008006" key="3">
    <source>
        <dbReference type="Google" id="ProtNLM"/>
    </source>
</evidence>
<dbReference type="GeneID" id="92815010"/>
<dbReference type="eggNOG" id="ENOG5033B33">
    <property type="taxonomic scope" value="Bacteria"/>
</dbReference>
<keyword evidence="2" id="KW-1185">Reference proteome</keyword>
<evidence type="ECO:0000313" key="2">
    <source>
        <dbReference type="Proteomes" id="UP000006008"/>
    </source>
</evidence>
<reference evidence="1 2" key="1">
    <citation type="submission" date="2011-08" db="EMBL/GenBank/DDBJ databases">
        <title>The Genome Sequence of Alistipes indistinctus YIT 12060.</title>
        <authorList>
            <consortium name="The Broad Institute Genome Sequencing Platform"/>
            <person name="Earl A."/>
            <person name="Ward D."/>
            <person name="Feldgarden M."/>
            <person name="Gevers D."/>
            <person name="Morotomi M."/>
            <person name="Young S.K."/>
            <person name="Zeng Q."/>
            <person name="Gargeya S."/>
            <person name="Fitzgerald M."/>
            <person name="Haas B."/>
            <person name="Abouelleil A."/>
            <person name="Alvarado L."/>
            <person name="Arachchi H.M."/>
            <person name="Berlin A."/>
            <person name="Brown A."/>
            <person name="Chapman S.B."/>
            <person name="Chen Z."/>
            <person name="Dunbar C."/>
            <person name="Freedman E."/>
            <person name="Gearin G."/>
            <person name="Gellesch M."/>
            <person name="Goldberg J."/>
            <person name="Griggs A."/>
            <person name="Gujja S."/>
            <person name="Heiman D."/>
            <person name="Howarth C."/>
            <person name="Larson L."/>
            <person name="Lui A."/>
            <person name="MacDonald P.J.P."/>
            <person name="Montmayeur A."/>
            <person name="Murphy C."/>
            <person name="Neiman D."/>
            <person name="Pearson M."/>
            <person name="Priest M."/>
            <person name="Roberts A."/>
            <person name="Saif S."/>
            <person name="Shea T."/>
            <person name="Shenoy N."/>
            <person name="Sisk P."/>
            <person name="Stolte C."/>
            <person name="Sykes S."/>
            <person name="Wortman J."/>
            <person name="Nusbaum C."/>
            <person name="Birren B."/>
        </authorList>
    </citation>
    <scope>NUCLEOTIDE SEQUENCE [LARGE SCALE GENOMIC DNA]</scope>
    <source>
        <strain evidence="1 2">YIT 12060</strain>
    </source>
</reference>
<dbReference type="PATRIC" id="fig|742725.3.peg.2064"/>